<sequence length="190" mass="21392">MNTQLIYLIVITILPLVPSYILYKTLPSKTSVAGPFKGLTLNLSGAFAAYFLLFISLMGFTYANNSLLSENSALKERIISFEKASEVWTMEGQLETNSVEQTKFFIDDGEAKVFSTGRFKVLMRVPVQDSKPQLPEAICIFNRNSSYKVIDLNRLSSSDLKTYGIVFSDQDKLIRFSQPIKLPTTGKMLY</sequence>
<accession>H8KSE8</accession>
<dbReference type="EMBL" id="CP003349">
    <property type="protein sequence ID" value="AFD08056.1"/>
    <property type="molecule type" value="Genomic_DNA"/>
</dbReference>
<dbReference type="Proteomes" id="UP000007590">
    <property type="component" value="Chromosome"/>
</dbReference>
<dbReference type="OrthoDB" id="795543at2"/>
<dbReference type="AlphaFoldDB" id="H8KSE8"/>
<dbReference type="eggNOG" id="ENOG503415N">
    <property type="taxonomic scope" value="Bacteria"/>
</dbReference>
<gene>
    <name evidence="2" type="ordered locus">Solca_3037</name>
</gene>
<feature type="transmembrane region" description="Helical" evidence="1">
    <location>
        <begin position="43"/>
        <end position="63"/>
    </location>
</feature>
<keyword evidence="1" id="KW-0812">Transmembrane</keyword>
<name>H8KSE8_SOLCM</name>
<dbReference type="HOGENOM" id="CLU_1427135_0_0_10"/>
<keyword evidence="1" id="KW-1133">Transmembrane helix</keyword>
<organism evidence="2 3">
    <name type="scientific">Solitalea canadensis (strain ATCC 29591 / DSM 3403 / JCM 21819 / LMG 8368 / NBRC 15130 / NCIMB 12057 / USAM 9D)</name>
    <name type="common">Flexibacter canadensis</name>
    <dbReference type="NCBI Taxonomy" id="929556"/>
    <lineage>
        <taxon>Bacteria</taxon>
        <taxon>Pseudomonadati</taxon>
        <taxon>Bacteroidota</taxon>
        <taxon>Sphingobacteriia</taxon>
        <taxon>Sphingobacteriales</taxon>
        <taxon>Sphingobacteriaceae</taxon>
        <taxon>Solitalea</taxon>
    </lineage>
</organism>
<reference evidence="2" key="1">
    <citation type="submission" date="2012-02" db="EMBL/GenBank/DDBJ databases">
        <title>The complete genome of Solitalea canadensis DSM 3403.</title>
        <authorList>
            <consortium name="US DOE Joint Genome Institute (JGI-PGF)"/>
            <person name="Lucas S."/>
            <person name="Copeland A."/>
            <person name="Lapidus A."/>
            <person name="Glavina del Rio T."/>
            <person name="Dalin E."/>
            <person name="Tice H."/>
            <person name="Bruce D."/>
            <person name="Goodwin L."/>
            <person name="Pitluck S."/>
            <person name="Peters L."/>
            <person name="Ovchinnikova G."/>
            <person name="Lu M."/>
            <person name="Kyrpides N."/>
            <person name="Mavromatis K."/>
            <person name="Ivanova N."/>
            <person name="Brettin T."/>
            <person name="Detter J.C."/>
            <person name="Han C."/>
            <person name="Larimer F."/>
            <person name="Land M."/>
            <person name="Hauser L."/>
            <person name="Markowitz V."/>
            <person name="Cheng J.-F."/>
            <person name="Hugenholtz P."/>
            <person name="Woyke T."/>
            <person name="Wu D."/>
            <person name="Spring S."/>
            <person name="Schroeder M."/>
            <person name="Kopitz M."/>
            <person name="Brambilla E."/>
            <person name="Klenk H.-P."/>
            <person name="Eisen J.A."/>
        </authorList>
    </citation>
    <scope>NUCLEOTIDE SEQUENCE</scope>
    <source>
        <strain evidence="2">DSM 3403</strain>
    </source>
</reference>
<feature type="transmembrane region" description="Helical" evidence="1">
    <location>
        <begin position="5"/>
        <end position="23"/>
    </location>
</feature>
<keyword evidence="1" id="KW-0472">Membrane</keyword>
<keyword evidence="3" id="KW-1185">Reference proteome</keyword>
<dbReference type="STRING" id="929556.Solca_3037"/>
<evidence type="ECO:0000313" key="3">
    <source>
        <dbReference type="Proteomes" id="UP000007590"/>
    </source>
</evidence>
<dbReference type="KEGG" id="scn:Solca_3037"/>
<dbReference type="RefSeq" id="WP_014681283.1">
    <property type="nucleotide sequence ID" value="NC_017770.1"/>
</dbReference>
<protein>
    <submittedName>
        <fullName evidence="2">Uncharacterized protein</fullName>
    </submittedName>
</protein>
<proteinExistence type="predicted"/>
<evidence type="ECO:0000256" key="1">
    <source>
        <dbReference type="SAM" id="Phobius"/>
    </source>
</evidence>
<evidence type="ECO:0000313" key="2">
    <source>
        <dbReference type="EMBL" id="AFD08056.1"/>
    </source>
</evidence>